<keyword evidence="2" id="KW-0723">Serine/threonine-protein kinase</keyword>
<dbReference type="GO" id="GO:0004714">
    <property type="term" value="F:transmembrane receptor protein tyrosine kinase activity"/>
    <property type="evidence" value="ECO:0007669"/>
    <property type="project" value="InterPro"/>
</dbReference>
<evidence type="ECO:0000256" key="3">
    <source>
        <dbReference type="ARBA" id="ARBA00022679"/>
    </source>
</evidence>
<dbReference type="InterPro" id="IPR024788">
    <property type="entry name" value="Malectin-like_Carb-bd_dom"/>
</dbReference>
<keyword evidence="6 12" id="KW-0547">Nucleotide-binding</keyword>
<dbReference type="Pfam" id="PF12819">
    <property type="entry name" value="Malectin_like"/>
    <property type="match status" value="1"/>
</dbReference>
<dbReference type="FunFam" id="3.30.200.20:FF:000645">
    <property type="entry name" value="Receptor-like protein kinase FERONIA"/>
    <property type="match status" value="1"/>
</dbReference>
<feature type="domain" description="Protein kinase" evidence="15">
    <location>
        <begin position="514"/>
        <end position="788"/>
    </location>
</feature>
<dbReference type="Gene3D" id="3.30.200.20">
    <property type="entry name" value="Phosphorylase Kinase, domain 1"/>
    <property type="match status" value="1"/>
</dbReference>
<dbReference type="InterPro" id="IPR017441">
    <property type="entry name" value="Protein_kinase_ATP_BS"/>
</dbReference>
<evidence type="ECO:0000313" key="16">
    <source>
        <dbReference type="EMBL" id="VVA32517.1"/>
    </source>
</evidence>
<dbReference type="GO" id="GO:0005524">
    <property type="term" value="F:ATP binding"/>
    <property type="evidence" value="ECO:0007669"/>
    <property type="project" value="UniProtKB-UniRule"/>
</dbReference>
<dbReference type="OMA" id="LKEYCIN"/>
<evidence type="ECO:0000313" key="17">
    <source>
        <dbReference type="Proteomes" id="UP000327085"/>
    </source>
</evidence>
<dbReference type="SMART" id="SM00220">
    <property type="entry name" value="S_TKc"/>
    <property type="match status" value="1"/>
</dbReference>
<evidence type="ECO:0000259" key="15">
    <source>
        <dbReference type="PROSITE" id="PS50011"/>
    </source>
</evidence>
<dbReference type="Gene3D" id="1.10.510.10">
    <property type="entry name" value="Transferase(Phosphotransferase) domain 1"/>
    <property type="match status" value="1"/>
</dbReference>
<dbReference type="FunFam" id="1.10.510.10:FF:000252">
    <property type="entry name" value="Receptor-like protein kinase FERONIA"/>
    <property type="match status" value="1"/>
</dbReference>
<evidence type="ECO:0000256" key="14">
    <source>
        <dbReference type="SAM" id="SignalP"/>
    </source>
</evidence>
<evidence type="ECO:0000256" key="13">
    <source>
        <dbReference type="SAM" id="Phobius"/>
    </source>
</evidence>
<accession>A0A5E4FYE4</accession>
<feature type="chain" id="PRO_5022957057" evidence="14">
    <location>
        <begin position="25"/>
        <end position="845"/>
    </location>
</feature>
<protein>
    <submittedName>
        <fullName evidence="16">PREDICTED: receptor</fullName>
    </submittedName>
</protein>
<evidence type="ECO:0000256" key="7">
    <source>
        <dbReference type="ARBA" id="ARBA00022777"/>
    </source>
</evidence>
<dbReference type="InterPro" id="IPR001245">
    <property type="entry name" value="Ser-Thr/Tyr_kinase_cat_dom"/>
</dbReference>
<evidence type="ECO:0000256" key="12">
    <source>
        <dbReference type="PROSITE-ProRule" id="PRU10141"/>
    </source>
</evidence>
<evidence type="ECO:0000256" key="11">
    <source>
        <dbReference type="ARBA" id="ARBA00023180"/>
    </source>
</evidence>
<evidence type="ECO:0000256" key="9">
    <source>
        <dbReference type="ARBA" id="ARBA00022989"/>
    </source>
</evidence>
<keyword evidence="11" id="KW-0325">Glycoprotein</keyword>
<dbReference type="InterPro" id="IPR000719">
    <property type="entry name" value="Prot_kinase_dom"/>
</dbReference>
<dbReference type="PANTHER" id="PTHR34590:SF15">
    <property type="entry name" value="PROTEIN KINASE DOMAIN-CONTAINING PROTEIN"/>
    <property type="match status" value="1"/>
</dbReference>
<evidence type="ECO:0000256" key="8">
    <source>
        <dbReference type="ARBA" id="ARBA00022840"/>
    </source>
</evidence>
<name>A0A5E4FYE4_PRUDU</name>
<evidence type="ECO:0000256" key="6">
    <source>
        <dbReference type="ARBA" id="ARBA00022741"/>
    </source>
</evidence>
<keyword evidence="4 13" id="KW-0812">Transmembrane</keyword>
<dbReference type="InterPro" id="IPR011009">
    <property type="entry name" value="Kinase-like_dom_sf"/>
</dbReference>
<dbReference type="PROSITE" id="PS50011">
    <property type="entry name" value="PROTEIN_KINASE_DOM"/>
    <property type="match status" value="1"/>
</dbReference>
<keyword evidence="16" id="KW-0675">Receptor</keyword>
<keyword evidence="8 12" id="KW-0067">ATP-binding</keyword>
<dbReference type="PROSITE" id="PS00108">
    <property type="entry name" value="PROTEIN_KINASE_ST"/>
    <property type="match status" value="1"/>
</dbReference>
<comment type="subcellular location">
    <subcellularLocation>
        <location evidence="1">Membrane</location>
        <topology evidence="1">Single-pass type I membrane protein</topology>
    </subcellularLocation>
</comment>
<keyword evidence="9 13" id="KW-1133">Transmembrane helix</keyword>
<dbReference type="GO" id="GO:0004674">
    <property type="term" value="F:protein serine/threonine kinase activity"/>
    <property type="evidence" value="ECO:0007669"/>
    <property type="project" value="UniProtKB-KW"/>
</dbReference>
<evidence type="ECO:0000256" key="10">
    <source>
        <dbReference type="ARBA" id="ARBA00023136"/>
    </source>
</evidence>
<keyword evidence="3" id="KW-0808">Transferase</keyword>
<evidence type="ECO:0000256" key="2">
    <source>
        <dbReference type="ARBA" id="ARBA00022527"/>
    </source>
</evidence>
<dbReference type="Proteomes" id="UP000327085">
    <property type="component" value="Chromosome 3"/>
</dbReference>
<feature type="signal peptide" evidence="14">
    <location>
        <begin position="1"/>
        <end position="24"/>
    </location>
</feature>
<dbReference type="InParanoid" id="A0A5E4FYE4"/>
<evidence type="ECO:0000256" key="4">
    <source>
        <dbReference type="ARBA" id="ARBA00022692"/>
    </source>
</evidence>
<dbReference type="AlphaFoldDB" id="A0A5E4FYE4"/>
<evidence type="ECO:0000256" key="1">
    <source>
        <dbReference type="ARBA" id="ARBA00004479"/>
    </source>
</evidence>
<proteinExistence type="predicted"/>
<dbReference type="CDD" id="cd14066">
    <property type="entry name" value="STKc_IRAK"/>
    <property type="match status" value="1"/>
</dbReference>
<dbReference type="EMBL" id="CABIKO010000251">
    <property type="protein sequence ID" value="VVA32517.1"/>
    <property type="molecule type" value="Genomic_DNA"/>
</dbReference>
<organism evidence="16 17">
    <name type="scientific">Prunus dulcis</name>
    <name type="common">Almond</name>
    <name type="synonym">Amygdalus dulcis</name>
    <dbReference type="NCBI Taxonomy" id="3755"/>
    <lineage>
        <taxon>Eukaryota</taxon>
        <taxon>Viridiplantae</taxon>
        <taxon>Streptophyta</taxon>
        <taxon>Embryophyta</taxon>
        <taxon>Tracheophyta</taxon>
        <taxon>Spermatophyta</taxon>
        <taxon>Magnoliopsida</taxon>
        <taxon>eudicotyledons</taxon>
        <taxon>Gunneridae</taxon>
        <taxon>Pentapetalae</taxon>
        <taxon>rosids</taxon>
        <taxon>fabids</taxon>
        <taxon>Rosales</taxon>
        <taxon>Rosaceae</taxon>
        <taxon>Amygdaloideae</taxon>
        <taxon>Amygdaleae</taxon>
        <taxon>Prunus</taxon>
    </lineage>
</organism>
<keyword evidence="10 13" id="KW-0472">Membrane</keyword>
<gene>
    <name evidence="16" type="ORF">ALMOND_2B014132</name>
</gene>
<feature type="binding site" evidence="12">
    <location>
        <position position="543"/>
    </location>
    <ligand>
        <name>ATP</name>
        <dbReference type="ChEBI" id="CHEBI:30616"/>
    </ligand>
</feature>
<dbReference type="PANTHER" id="PTHR34590">
    <property type="entry name" value="OS03G0124300 PROTEIN-RELATED"/>
    <property type="match status" value="1"/>
</dbReference>
<dbReference type="Pfam" id="PF07714">
    <property type="entry name" value="PK_Tyr_Ser-Thr"/>
    <property type="match status" value="1"/>
</dbReference>
<dbReference type="Gramene" id="VVA32517">
    <property type="protein sequence ID" value="VVA32517"/>
    <property type="gene ID" value="Prudul26B014132"/>
</dbReference>
<reference evidence="17" key="1">
    <citation type="journal article" date="2020" name="Plant J.">
        <title>Transposons played a major role in the diversification between the closely related almond and peach genomes: results from the almond genome sequence.</title>
        <authorList>
            <person name="Alioto T."/>
            <person name="Alexiou K.G."/>
            <person name="Bardil A."/>
            <person name="Barteri F."/>
            <person name="Castanera R."/>
            <person name="Cruz F."/>
            <person name="Dhingra A."/>
            <person name="Duval H."/>
            <person name="Fernandez I Marti A."/>
            <person name="Frias L."/>
            <person name="Galan B."/>
            <person name="Garcia J.L."/>
            <person name="Howad W."/>
            <person name="Gomez-Garrido J."/>
            <person name="Gut M."/>
            <person name="Julca I."/>
            <person name="Morata J."/>
            <person name="Puigdomenech P."/>
            <person name="Ribeca P."/>
            <person name="Rubio Cabetas M.J."/>
            <person name="Vlasova A."/>
            <person name="Wirthensohn M."/>
            <person name="Garcia-Mas J."/>
            <person name="Gabaldon T."/>
            <person name="Casacuberta J.M."/>
            <person name="Arus P."/>
        </authorList>
    </citation>
    <scope>NUCLEOTIDE SEQUENCE [LARGE SCALE GENOMIC DNA]</scope>
    <source>
        <strain evidence="17">cv. Texas</strain>
    </source>
</reference>
<dbReference type="PROSITE" id="PS00107">
    <property type="entry name" value="PROTEIN_KINASE_ATP"/>
    <property type="match status" value="1"/>
</dbReference>
<sequence>MNNFSISNYLSFFLSTIVILLVAAGDSPPIYTPVEDITVKCGYSGNSFNEHDRRNWIGDINSIFSPFERQAVGNTSIFKQAPHSNTVQQVPYTTVRLSRSEFTYSFELTRGPKFIRLYFNPVSYGPDFDRSKAIFSVKARGVTLLHDFNGLVTADASGLDRIYKEFCLNMDKEESLNITFTPSKTIPDAYAFINGIEIVSMPPDLYYGLRDWNPIIIAGTGSNFVLENSTALEMVYRINVGGNSISSNQDTGMYRNWDGFPEERNYLDDVSLTRSVLRQNLSIQLNFSEIPAYTAPKQVYQTARSINEIYNLTWEFPVDSRFSYLVRLHFCQSRSTIIDPRSELYIANQTSRLPISDLENVLYGSFGNGLPFYGDFTVFMSGPGPESKVDLFIALPPVDSLGDYAFLNGLEIFKLIFPNGNLADHDPPKGTTSSSKIPKNKARTRMLAIVAGVVSGVLVLSVLAFFVFRQRWKVKSSGSTQGTTKSTKSYESSLPSDLCRSFSLTEIKAATQNFNKTFIIGVGGFGNVYKGCIDGGATPVAIKRLKPESSQGAHEFKTEIELLSQLRHRHLVSLIGFCTDKGEMILVYDYMARGTLGGHLYRSDNPPLSWEQRLQICIGAAQGLCYLHSGAKGSVIHRDVKSTNILLDEKWVAKVSDFGLSKMGTTTMSKTHISTAVKGSFGYLDPEYYRCQRLTLKSDVYSFGVVLCEVLCGKPALIHTAEGTRMSLPEWARRCHRDGDLDQIIDPSLRGMIGAECLNKFGEIAVSCIQDNGVDRPSMNDVLRELELALQLHQKSIGSKGDNEVAFYSDTAAKASSSELTCATDQSIQRISGTIFSEINDPNGR</sequence>
<dbReference type="SUPFAM" id="SSF56112">
    <property type="entry name" value="Protein kinase-like (PK-like)"/>
    <property type="match status" value="1"/>
</dbReference>
<dbReference type="GO" id="GO:0016020">
    <property type="term" value="C:membrane"/>
    <property type="evidence" value="ECO:0007669"/>
    <property type="project" value="UniProtKB-SubCell"/>
</dbReference>
<dbReference type="Gene3D" id="2.60.120.430">
    <property type="entry name" value="Galactose-binding lectin"/>
    <property type="match status" value="2"/>
</dbReference>
<evidence type="ECO:0000256" key="5">
    <source>
        <dbReference type="ARBA" id="ARBA00022729"/>
    </source>
</evidence>
<keyword evidence="5 14" id="KW-0732">Signal</keyword>
<dbReference type="InterPro" id="IPR045272">
    <property type="entry name" value="ANXUR1/2-like"/>
</dbReference>
<keyword evidence="7" id="KW-0418">Kinase</keyword>
<dbReference type="FunFam" id="2.60.120.430:FF:000003">
    <property type="entry name" value="FERONIA receptor-like kinase"/>
    <property type="match status" value="1"/>
</dbReference>
<feature type="transmembrane region" description="Helical" evidence="13">
    <location>
        <begin position="446"/>
        <end position="468"/>
    </location>
</feature>
<dbReference type="InterPro" id="IPR008271">
    <property type="entry name" value="Ser/Thr_kinase_AS"/>
</dbReference>